<gene>
    <name evidence="1" type="ORF">L1987_11435</name>
</gene>
<accession>A0ACB9JBT0</accession>
<reference evidence="2" key="1">
    <citation type="journal article" date="2022" name="Mol. Ecol. Resour.">
        <title>The genomes of chicory, endive, great burdock and yacon provide insights into Asteraceae palaeo-polyploidization history and plant inulin production.</title>
        <authorList>
            <person name="Fan W."/>
            <person name="Wang S."/>
            <person name="Wang H."/>
            <person name="Wang A."/>
            <person name="Jiang F."/>
            <person name="Liu H."/>
            <person name="Zhao H."/>
            <person name="Xu D."/>
            <person name="Zhang Y."/>
        </authorList>
    </citation>
    <scope>NUCLEOTIDE SEQUENCE [LARGE SCALE GENOMIC DNA]</scope>
    <source>
        <strain evidence="2">cv. Yunnan</strain>
    </source>
</reference>
<proteinExistence type="predicted"/>
<keyword evidence="2" id="KW-1185">Reference proteome</keyword>
<comment type="caution">
    <text evidence="1">The sequence shown here is derived from an EMBL/GenBank/DDBJ whole genome shotgun (WGS) entry which is preliminary data.</text>
</comment>
<evidence type="ECO:0000313" key="2">
    <source>
        <dbReference type="Proteomes" id="UP001056120"/>
    </source>
</evidence>
<dbReference type="Proteomes" id="UP001056120">
    <property type="component" value="Linkage Group LG04"/>
</dbReference>
<dbReference type="EMBL" id="CM042021">
    <property type="protein sequence ID" value="KAI3817639.1"/>
    <property type="molecule type" value="Genomic_DNA"/>
</dbReference>
<sequence length="738" mass="83898">MLVVHWHLRPLRSHNGKNGAAAAAVLLRALELQEKETAVRFEEKPQSEQEEILLYLYMNWTDLQHVSSVIEALKETSFVTSADGDILYKPKDLFDPGDALLTSLFSGEAHKFPGERFVSDQWLGILRNTGLGNTSDADTVIQCATRIEFLGAESMRHVRADLSNQVSLEIWSLAETLIETIFENSALVHDHSFCNPKASCFFTLEEATFEILKYLDTNWGKLSSSEVSKLSELAFIPTANGERAVRAHALVTHLKINLWPIAHELPSRYLPFVNILKQLGLQDTLSISSAMMFLSRYRRKLLNPNELRAVIELLNFICDVIEQHKSDRSDWKLKLVVPDNDCRLVRPKSCLYLDRFGSQYIKYIDSSKLRLVHHDVSERLCLAFGIRKLSDVVVEEVDRVEHLQTLEEIGSVSLAAIRLKLLSRSFQVAVSSVVNNFSSVTSGFKNPDFPTLERSLDSVAERLQFVQSINTRFLLLPKSLDITTASMGSIIPEWERESSHRALYYVDRSNTFPLPIGSLFHSPHDSETELVNILKLSSDEREMDSGTVFLGRDILPQDSMQVQLQPLRPFYKGEIVAWRSQNGEKLKYGRISEDVRPSTGQALYRFSLETSPQKTKTIISSHRHVIEEHEHGSVTANKFVQALEEMLSVARISMDTDKQRLLQNTLSLQERLNESQAALVLEQEKSKNARKEVYTAEVALLCRICLTNEIDITVVPCGHVLCHRCSQYYILKIKRKRS</sequence>
<protein>
    <submittedName>
        <fullName evidence="1">Uncharacterized protein</fullName>
    </submittedName>
</protein>
<evidence type="ECO:0000313" key="1">
    <source>
        <dbReference type="EMBL" id="KAI3817639.1"/>
    </source>
</evidence>
<reference evidence="1 2" key="2">
    <citation type="journal article" date="2022" name="Mol. Ecol. Resour.">
        <title>The genomes of chicory, endive, great burdock and yacon provide insights into Asteraceae paleo-polyploidization history and plant inulin production.</title>
        <authorList>
            <person name="Fan W."/>
            <person name="Wang S."/>
            <person name="Wang H."/>
            <person name="Wang A."/>
            <person name="Jiang F."/>
            <person name="Liu H."/>
            <person name="Zhao H."/>
            <person name="Xu D."/>
            <person name="Zhang Y."/>
        </authorList>
    </citation>
    <scope>NUCLEOTIDE SEQUENCE [LARGE SCALE GENOMIC DNA]</scope>
    <source>
        <strain evidence="2">cv. Yunnan</strain>
        <tissue evidence="1">Leaves</tissue>
    </source>
</reference>
<organism evidence="1 2">
    <name type="scientific">Smallanthus sonchifolius</name>
    <dbReference type="NCBI Taxonomy" id="185202"/>
    <lineage>
        <taxon>Eukaryota</taxon>
        <taxon>Viridiplantae</taxon>
        <taxon>Streptophyta</taxon>
        <taxon>Embryophyta</taxon>
        <taxon>Tracheophyta</taxon>
        <taxon>Spermatophyta</taxon>
        <taxon>Magnoliopsida</taxon>
        <taxon>eudicotyledons</taxon>
        <taxon>Gunneridae</taxon>
        <taxon>Pentapetalae</taxon>
        <taxon>asterids</taxon>
        <taxon>campanulids</taxon>
        <taxon>Asterales</taxon>
        <taxon>Asteraceae</taxon>
        <taxon>Asteroideae</taxon>
        <taxon>Heliantheae alliance</taxon>
        <taxon>Millerieae</taxon>
        <taxon>Smallanthus</taxon>
    </lineage>
</organism>
<name>A0ACB9JBT0_9ASTR</name>